<evidence type="ECO:0000256" key="1">
    <source>
        <dbReference type="ARBA" id="ARBA00010075"/>
    </source>
</evidence>
<dbReference type="PANTHER" id="PTHR33258">
    <property type="entry name" value="TRANSPOSASE INSL FOR INSERTION SEQUENCE ELEMENT IS186A-RELATED"/>
    <property type="match status" value="1"/>
</dbReference>
<dbReference type="GO" id="GO:0003677">
    <property type="term" value="F:DNA binding"/>
    <property type="evidence" value="ECO:0007669"/>
    <property type="project" value="UniProtKB-KW"/>
</dbReference>
<dbReference type="InterPro" id="IPR012337">
    <property type="entry name" value="RNaseH-like_sf"/>
</dbReference>
<keyword evidence="3" id="KW-0238">DNA-binding</keyword>
<keyword evidence="4" id="KW-0233">DNA recombination</keyword>
<evidence type="ECO:0000259" key="5">
    <source>
        <dbReference type="Pfam" id="PF01609"/>
    </source>
</evidence>
<evidence type="ECO:0000256" key="2">
    <source>
        <dbReference type="ARBA" id="ARBA00022578"/>
    </source>
</evidence>
<dbReference type="SUPFAM" id="SSF53098">
    <property type="entry name" value="Ribonuclease H-like"/>
    <property type="match status" value="1"/>
</dbReference>
<dbReference type="Gene3D" id="3.90.350.10">
    <property type="entry name" value="Transposase Inhibitor Protein From Tn5, Chain A, domain 1"/>
    <property type="match status" value="1"/>
</dbReference>
<dbReference type="InterPro" id="IPR047952">
    <property type="entry name" value="Transpos_IS4"/>
</dbReference>
<dbReference type="Proteomes" id="UP000188159">
    <property type="component" value="Chromosome"/>
</dbReference>
<dbReference type="GO" id="GO:0004803">
    <property type="term" value="F:transposase activity"/>
    <property type="evidence" value="ECO:0007669"/>
    <property type="project" value="InterPro"/>
</dbReference>
<dbReference type="InterPro" id="IPR002559">
    <property type="entry name" value="Transposase_11"/>
</dbReference>
<reference evidence="6 7" key="1">
    <citation type="journal article" date="2016" name="Sci. Rep.">
        <title>Accelerated dysbiosis of gut microbiota during aggravation of DSS-induced colitis by a butyrate-producing bacterium.</title>
        <authorList>
            <person name="Zhang Q."/>
            <person name="Wu Y."/>
            <person name="Wang J."/>
            <person name="Wu G."/>
            <person name="Long W."/>
            <person name="Xue Z."/>
            <person name="Wang L."/>
            <person name="Zhang X."/>
            <person name="Pang X."/>
            <person name="Zhao Y."/>
            <person name="Zhao L."/>
            <person name="Zhang C."/>
        </authorList>
    </citation>
    <scope>NUCLEOTIDE SEQUENCE [LARGE SCALE GENOMIC DNA]</scope>
    <source>
        <strain evidence="6 7">BPB5</strain>
    </source>
</reference>
<feature type="domain" description="Transposase IS4-like" evidence="5">
    <location>
        <begin position="111"/>
        <end position="362"/>
    </location>
</feature>
<dbReference type="AlphaFoldDB" id="A0A1Q2C8R7"/>
<evidence type="ECO:0000256" key="4">
    <source>
        <dbReference type="ARBA" id="ARBA00023172"/>
    </source>
</evidence>
<dbReference type="PANTHER" id="PTHR33258:SF1">
    <property type="entry name" value="TRANSPOSASE INSL FOR INSERTION SEQUENCE ELEMENT IS186A-RELATED"/>
    <property type="match status" value="1"/>
</dbReference>
<dbReference type="GO" id="GO:0006313">
    <property type="term" value="P:DNA transposition"/>
    <property type="evidence" value="ECO:0007669"/>
    <property type="project" value="InterPro"/>
</dbReference>
<gene>
    <name evidence="6" type="ORF">DO83_11370</name>
</gene>
<dbReference type="NCBIfam" id="NF033592">
    <property type="entry name" value="transpos_IS4_1"/>
    <property type="match status" value="1"/>
</dbReference>
<organism evidence="6 7">
    <name type="scientific">Anaerostipes hadrus</name>
    <dbReference type="NCBI Taxonomy" id="649756"/>
    <lineage>
        <taxon>Bacteria</taxon>
        <taxon>Bacillati</taxon>
        <taxon>Bacillota</taxon>
        <taxon>Clostridia</taxon>
        <taxon>Lachnospirales</taxon>
        <taxon>Lachnospiraceae</taxon>
        <taxon>Anaerostipes</taxon>
    </lineage>
</organism>
<name>A0A1Q2C8R7_ANAHA</name>
<evidence type="ECO:0000313" key="6">
    <source>
        <dbReference type="EMBL" id="AQP40118.1"/>
    </source>
</evidence>
<sequence>MIMKYAQKVKKRYLTILNDMAKNRDSYVKNPEKDFTRKRKLSFQDTINTIVTYDAGSIGRCIKRYIPKVEKTPTTSAFLQQQKKLKLSAFQTLFYRFNDPFPDKTLYHLHILSVDGTGVTVPMDRINENKEYARVRTNKDCTRPAYQFHVSCIYDLINERYCDAYIEPFRTHSETLVFSVMLERKNFPQKALFIADRGYESYLLMAQIQHDGNYFLIRAREDFGQGSMIKGYPFPRDGTFDKTVTYIYTKTQNKRTKANPELYKRVATRNSPYFINKEHPYVKMTLRFVMIVLPNGQKECLITNLPANKFPPETLKKLYCIRWKIETSFRLIKYSANLLEFHSKKIEFLQQEIWAKMIFYNFTTTITQHLRYKRDRGKYQYKPNMTNALQMCKDYLRNAKTPNDVEGHILMEMTPIRDGRSFKRDKSRHQSVFTTFRHN</sequence>
<dbReference type="Pfam" id="PF01609">
    <property type="entry name" value="DDE_Tnp_1"/>
    <property type="match status" value="1"/>
</dbReference>
<evidence type="ECO:0000313" key="7">
    <source>
        <dbReference type="Proteomes" id="UP000188159"/>
    </source>
</evidence>
<evidence type="ECO:0000256" key="3">
    <source>
        <dbReference type="ARBA" id="ARBA00023125"/>
    </source>
</evidence>
<accession>A0A1Q2C8R7</accession>
<keyword evidence="2" id="KW-0815">Transposition</keyword>
<dbReference type="EMBL" id="CP012098">
    <property type="protein sequence ID" value="AQP40118.1"/>
    <property type="molecule type" value="Genomic_DNA"/>
</dbReference>
<comment type="similarity">
    <text evidence="1">Belongs to the transposase 11 family.</text>
</comment>
<protein>
    <submittedName>
        <fullName evidence="6">Transposase</fullName>
    </submittedName>
</protein>
<proteinExistence type="inferred from homology"/>